<keyword evidence="6 8" id="KW-1133">Transmembrane helix</keyword>
<evidence type="ECO:0000256" key="9">
    <source>
        <dbReference type="SAM" id="MobiDB-lite"/>
    </source>
</evidence>
<keyword evidence="3" id="KW-0813">Transport</keyword>
<feature type="transmembrane region" description="Helical" evidence="8">
    <location>
        <begin position="102"/>
        <end position="121"/>
    </location>
</feature>
<name>A0A6N7EL05_9MICO</name>
<feature type="transmembrane region" description="Helical" evidence="8">
    <location>
        <begin position="220"/>
        <end position="238"/>
    </location>
</feature>
<proteinExistence type="inferred from homology"/>
<protein>
    <recommendedName>
        <fullName evidence="8">Probable membrane transporter protein</fullName>
    </recommendedName>
</protein>
<evidence type="ECO:0000313" key="10">
    <source>
        <dbReference type="EMBL" id="MPV38121.1"/>
    </source>
</evidence>
<keyword evidence="7 8" id="KW-0472">Membrane</keyword>
<feature type="region of interest" description="Disordered" evidence="9">
    <location>
        <begin position="148"/>
        <end position="180"/>
    </location>
</feature>
<evidence type="ECO:0000256" key="1">
    <source>
        <dbReference type="ARBA" id="ARBA00004651"/>
    </source>
</evidence>
<feature type="region of interest" description="Disordered" evidence="9">
    <location>
        <begin position="124"/>
        <end position="143"/>
    </location>
</feature>
<feature type="transmembrane region" description="Helical" evidence="8">
    <location>
        <begin position="77"/>
        <end position="96"/>
    </location>
</feature>
<sequence>MPDLSALAWALLAVGALLVGLSKTALPGAATISVALFAAVLPARESTGALLVLLILGDLFAVRIYRAHADWPTLRRLVPTVLAGVLVGTAFLALVGDEGVRRTIGLILLVLVAVTLVRARWGRSPRQHRGSGEGGTAGSGADDVLATGGTDGSGVGNSSVGESGVGSKSDDGGADPRRWGRRLETGTYGVLGGFTTMVANAGGPVMSLYFLASRFSMKQFLGTAAWFFLAVNLAKTPFSVGLGLIDGQSLLTDLVLAPAVVVGALAGRSLAKHVNQRLFERLVLVLTIVSAVYLLLP</sequence>
<evidence type="ECO:0000313" key="11">
    <source>
        <dbReference type="Proteomes" id="UP000437709"/>
    </source>
</evidence>
<feature type="compositionally biased region" description="Low complexity" evidence="9">
    <location>
        <begin position="156"/>
        <end position="167"/>
    </location>
</feature>
<dbReference type="Pfam" id="PF01925">
    <property type="entry name" value="TauE"/>
    <property type="match status" value="1"/>
</dbReference>
<evidence type="ECO:0000256" key="8">
    <source>
        <dbReference type="RuleBase" id="RU363041"/>
    </source>
</evidence>
<dbReference type="InterPro" id="IPR002781">
    <property type="entry name" value="TM_pro_TauE-like"/>
</dbReference>
<dbReference type="EMBL" id="WHPC01000063">
    <property type="protein sequence ID" value="MPV38121.1"/>
    <property type="molecule type" value="Genomic_DNA"/>
</dbReference>
<dbReference type="InterPro" id="IPR052017">
    <property type="entry name" value="TSUP"/>
</dbReference>
<dbReference type="RefSeq" id="WP_152196778.1">
    <property type="nucleotide sequence ID" value="NZ_VUKD01000008.1"/>
</dbReference>
<keyword evidence="5 8" id="KW-0812">Transmembrane</keyword>
<dbReference type="PANTHER" id="PTHR30269:SF23">
    <property type="entry name" value="MEMBRANE TRANSPORTER PROTEIN YDHB-RELATED"/>
    <property type="match status" value="1"/>
</dbReference>
<dbReference type="GO" id="GO:0005886">
    <property type="term" value="C:plasma membrane"/>
    <property type="evidence" value="ECO:0007669"/>
    <property type="project" value="UniProtKB-SubCell"/>
</dbReference>
<gene>
    <name evidence="10" type="ORF">GB881_13890</name>
</gene>
<feature type="compositionally biased region" description="Basic and acidic residues" evidence="9">
    <location>
        <begin position="168"/>
        <end position="180"/>
    </location>
</feature>
<keyword evidence="11" id="KW-1185">Reference proteome</keyword>
<keyword evidence="4 8" id="KW-1003">Cell membrane</keyword>
<evidence type="ECO:0000256" key="7">
    <source>
        <dbReference type="ARBA" id="ARBA00023136"/>
    </source>
</evidence>
<dbReference type="PANTHER" id="PTHR30269">
    <property type="entry name" value="TRANSMEMBRANE PROTEIN YFCA"/>
    <property type="match status" value="1"/>
</dbReference>
<organism evidence="10 11">
    <name type="scientific">Georgenia subflava</name>
    <dbReference type="NCBI Taxonomy" id="1622177"/>
    <lineage>
        <taxon>Bacteria</taxon>
        <taxon>Bacillati</taxon>
        <taxon>Actinomycetota</taxon>
        <taxon>Actinomycetes</taxon>
        <taxon>Micrococcales</taxon>
        <taxon>Bogoriellaceae</taxon>
        <taxon>Georgenia</taxon>
    </lineage>
</organism>
<evidence type="ECO:0000256" key="5">
    <source>
        <dbReference type="ARBA" id="ARBA00022692"/>
    </source>
</evidence>
<evidence type="ECO:0000256" key="4">
    <source>
        <dbReference type="ARBA" id="ARBA00022475"/>
    </source>
</evidence>
<dbReference type="Proteomes" id="UP000437709">
    <property type="component" value="Unassembled WGS sequence"/>
</dbReference>
<comment type="similarity">
    <text evidence="2 8">Belongs to the 4-toluene sulfonate uptake permease (TSUP) (TC 2.A.102) family.</text>
</comment>
<feature type="transmembrane region" description="Helical" evidence="8">
    <location>
        <begin position="278"/>
        <end position="296"/>
    </location>
</feature>
<evidence type="ECO:0000256" key="3">
    <source>
        <dbReference type="ARBA" id="ARBA00022448"/>
    </source>
</evidence>
<comment type="caution">
    <text evidence="10">The sequence shown here is derived from an EMBL/GenBank/DDBJ whole genome shotgun (WGS) entry which is preliminary data.</text>
</comment>
<accession>A0A6N7EL05</accession>
<evidence type="ECO:0000256" key="2">
    <source>
        <dbReference type="ARBA" id="ARBA00009142"/>
    </source>
</evidence>
<reference evidence="10 11" key="1">
    <citation type="submission" date="2019-10" db="EMBL/GenBank/DDBJ databases">
        <title>Georgenia wutianyii sp. nov. and Georgenia yuyongxinii sp. nov. isolated from plateau pika (Ochotona curzoniae) in the Qinghai-Tibet plateau of China.</title>
        <authorList>
            <person name="Tian Z."/>
        </authorList>
    </citation>
    <scope>NUCLEOTIDE SEQUENCE [LARGE SCALE GENOMIC DNA]</scope>
    <source>
        <strain evidence="10 11">JCM 19765</strain>
    </source>
</reference>
<feature type="transmembrane region" description="Helical" evidence="8">
    <location>
        <begin position="47"/>
        <end position="65"/>
    </location>
</feature>
<comment type="subcellular location">
    <subcellularLocation>
        <location evidence="1 8">Cell membrane</location>
        <topology evidence="1 8">Multi-pass membrane protein</topology>
    </subcellularLocation>
</comment>
<dbReference type="AlphaFoldDB" id="A0A6N7EL05"/>
<evidence type="ECO:0000256" key="6">
    <source>
        <dbReference type="ARBA" id="ARBA00022989"/>
    </source>
</evidence>
<feature type="transmembrane region" description="Helical" evidence="8">
    <location>
        <begin position="250"/>
        <end position="271"/>
    </location>
</feature>